<accession>A0ABN7JRJ5</accession>
<protein>
    <submittedName>
        <fullName evidence="1">Uncharacterized protein</fullName>
    </submittedName>
</protein>
<dbReference type="Proteomes" id="UP000601041">
    <property type="component" value="Unassembled WGS sequence"/>
</dbReference>
<comment type="caution">
    <text evidence="1">The sequence shown here is derived from an EMBL/GenBank/DDBJ whole genome shotgun (WGS) entry which is preliminary data.</text>
</comment>
<evidence type="ECO:0000313" key="1">
    <source>
        <dbReference type="EMBL" id="CAD7044486.1"/>
    </source>
</evidence>
<dbReference type="RefSeq" id="WP_142588631.1">
    <property type="nucleotide sequence ID" value="NZ_CABFWE030000007.1"/>
</dbReference>
<sequence>MSTTTDFIAELVRAANEVHLLAPAERRRLLERAAAVIAAQRELLDFRDKVVPPGRGVVSDLDAMKQHAREGADVVVRSVLLLCAEEIRRLRILARE</sequence>
<keyword evidence="2" id="KW-1185">Reference proteome</keyword>
<proteinExistence type="predicted"/>
<name>A0ABN7JRJ5_9HYPH</name>
<gene>
    <name evidence="1" type="ORF">RHAB21_03449</name>
</gene>
<organism evidence="1 2">
    <name type="scientific">Pseudorhizobium halotolerans</name>
    <dbReference type="NCBI Taxonomy" id="1233081"/>
    <lineage>
        <taxon>Bacteria</taxon>
        <taxon>Pseudomonadati</taxon>
        <taxon>Pseudomonadota</taxon>
        <taxon>Alphaproteobacteria</taxon>
        <taxon>Hyphomicrobiales</taxon>
        <taxon>Rhizobiaceae</taxon>
        <taxon>Rhizobium/Agrobacterium group</taxon>
        <taxon>Pseudorhizobium</taxon>
    </lineage>
</organism>
<dbReference type="EMBL" id="CABFWE030000007">
    <property type="protein sequence ID" value="CAD7044486.1"/>
    <property type="molecule type" value="Genomic_DNA"/>
</dbReference>
<reference evidence="1 2" key="1">
    <citation type="submission" date="2020-11" db="EMBL/GenBank/DDBJ databases">
        <authorList>
            <person name="Lassalle F."/>
        </authorList>
    </citation>
    <scope>NUCLEOTIDE SEQUENCE [LARGE SCALE GENOMIC DNA]</scope>
    <source>
        <strain evidence="1 2">AB21</strain>
    </source>
</reference>
<evidence type="ECO:0000313" key="2">
    <source>
        <dbReference type="Proteomes" id="UP000601041"/>
    </source>
</evidence>